<organism evidence="1 2">
    <name type="scientific">Caerostris extrusa</name>
    <name type="common">Bark spider</name>
    <name type="synonym">Caerostris bankana</name>
    <dbReference type="NCBI Taxonomy" id="172846"/>
    <lineage>
        <taxon>Eukaryota</taxon>
        <taxon>Metazoa</taxon>
        <taxon>Ecdysozoa</taxon>
        <taxon>Arthropoda</taxon>
        <taxon>Chelicerata</taxon>
        <taxon>Arachnida</taxon>
        <taxon>Araneae</taxon>
        <taxon>Araneomorphae</taxon>
        <taxon>Entelegynae</taxon>
        <taxon>Araneoidea</taxon>
        <taxon>Araneidae</taxon>
        <taxon>Caerostris</taxon>
    </lineage>
</organism>
<reference evidence="1 2" key="1">
    <citation type="submission" date="2021-06" db="EMBL/GenBank/DDBJ databases">
        <title>Caerostris extrusa draft genome.</title>
        <authorList>
            <person name="Kono N."/>
            <person name="Arakawa K."/>
        </authorList>
    </citation>
    <scope>NUCLEOTIDE SEQUENCE [LARGE SCALE GENOMIC DNA]</scope>
</reference>
<name>A0AAV4MSQ8_CAEEX</name>
<accession>A0AAV4MSQ8</accession>
<evidence type="ECO:0000313" key="1">
    <source>
        <dbReference type="EMBL" id="GIX75036.1"/>
    </source>
</evidence>
<dbReference type="EMBL" id="BPLR01002553">
    <property type="protein sequence ID" value="GIX75036.1"/>
    <property type="molecule type" value="Genomic_DNA"/>
</dbReference>
<dbReference type="Proteomes" id="UP001054945">
    <property type="component" value="Unassembled WGS sequence"/>
</dbReference>
<sequence>MKPRDSRNKKYVTYAQHVRAETPTHNNYYGRTTKTNLSPNHTLFLVNGVYPELAFEAEYHNLDNRESFEVNWRIVMSSVENQGVRKKATELGNEKFLIK</sequence>
<comment type="caution">
    <text evidence="1">The sequence shown here is derived from an EMBL/GenBank/DDBJ whole genome shotgun (WGS) entry which is preliminary data.</text>
</comment>
<keyword evidence="2" id="KW-1185">Reference proteome</keyword>
<gene>
    <name evidence="1" type="ORF">CEXT_383621</name>
</gene>
<proteinExistence type="predicted"/>
<dbReference type="AlphaFoldDB" id="A0AAV4MSQ8"/>
<protein>
    <submittedName>
        <fullName evidence="1">Uncharacterized protein</fullName>
    </submittedName>
</protein>
<evidence type="ECO:0000313" key="2">
    <source>
        <dbReference type="Proteomes" id="UP001054945"/>
    </source>
</evidence>